<keyword evidence="6" id="KW-1185">Reference proteome</keyword>
<accession>A0A8J6MDW6</accession>
<comment type="caution">
    <text evidence="5">The sequence shown here is derived from an EMBL/GenBank/DDBJ whole genome shotgun (WGS) entry which is preliminary data.</text>
</comment>
<dbReference type="Pfam" id="PF00326">
    <property type="entry name" value="Peptidase_S9"/>
    <property type="match status" value="1"/>
</dbReference>
<dbReference type="GO" id="GO:0006508">
    <property type="term" value="P:proteolysis"/>
    <property type="evidence" value="ECO:0007669"/>
    <property type="project" value="InterPro"/>
</dbReference>
<dbReference type="RefSeq" id="WP_186920110.1">
    <property type="nucleotide sequence ID" value="NZ_JACOPQ010000014.1"/>
</dbReference>
<evidence type="ECO:0000313" key="6">
    <source>
        <dbReference type="Proteomes" id="UP000607645"/>
    </source>
</evidence>
<feature type="signal peptide" evidence="2">
    <location>
        <begin position="1"/>
        <end position="18"/>
    </location>
</feature>
<dbReference type="AlphaFoldDB" id="A0A8J6MDW6"/>
<keyword evidence="2" id="KW-0732">Signal</keyword>
<proteinExistence type="predicted"/>
<feature type="chain" id="PRO_5038843750" evidence="2">
    <location>
        <begin position="19"/>
        <end position="595"/>
    </location>
</feature>
<dbReference type="Gene3D" id="3.40.50.1820">
    <property type="entry name" value="alpha/beta hydrolase"/>
    <property type="match status" value="2"/>
</dbReference>
<gene>
    <name evidence="5" type="ORF">H8S62_15005</name>
</gene>
<dbReference type="SUPFAM" id="SSF53474">
    <property type="entry name" value="alpha/beta-Hydrolases"/>
    <property type="match status" value="2"/>
</dbReference>
<protein>
    <submittedName>
        <fullName evidence="5">Prolyl oligopeptidase family serine peptidase</fullName>
    </submittedName>
</protein>
<evidence type="ECO:0000256" key="1">
    <source>
        <dbReference type="ARBA" id="ARBA00022801"/>
    </source>
</evidence>
<feature type="domain" description="Peptidase S9 prolyl oligopeptidase catalytic" evidence="3">
    <location>
        <begin position="138"/>
        <end position="191"/>
    </location>
</feature>
<evidence type="ECO:0000259" key="4">
    <source>
        <dbReference type="Pfam" id="PF20434"/>
    </source>
</evidence>
<dbReference type="Pfam" id="PF20434">
    <property type="entry name" value="BD-FAE"/>
    <property type="match status" value="1"/>
</dbReference>
<dbReference type="GO" id="GO:0008236">
    <property type="term" value="F:serine-type peptidase activity"/>
    <property type="evidence" value="ECO:0007669"/>
    <property type="project" value="InterPro"/>
</dbReference>
<keyword evidence="1" id="KW-0378">Hydrolase</keyword>
<dbReference type="EMBL" id="JACOPQ010000014">
    <property type="protein sequence ID" value="MBC5738319.1"/>
    <property type="molecule type" value="Genomic_DNA"/>
</dbReference>
<evidence type="ECO:0000256" key="2">
    <source>
        <dbReference type="SAM" id="SignalP"/>
    </source>
</evidence>
<dbReference type="Proteomes" id="UP000607645">
    <property type="component" value="Unassembled WGS sequence"/>
</dbReference>
<dbReference type="PANTHER" id="PTHR48081:SF6">
    <property type="entry name" value="PEPTIDASE S9 PROLYL OLIGOPEPTIDASE CATALYTIC DOMAIN-CONTAINING PROTEIN"/>
    <property type="match status" value="1"/>
</dbReference>
<dbReference type="InterPro" id="IPR001375">
    <property type="entry name" value="Peptidase_S9_cat"/>
</dbReference>
<name>A0A8J6MDW6_9FIRM</name>
<evidence type="ECO:0000313" key="5">
    <source>
        <dbReference type="EMBL" id="MBC5738319.1"/>
    </source>
</evidence>
<feature type="domain" description="BD-FAE-like" evidence="4">
    <location>
        <begin position="401"/>
        <end position="489"/>
    </location>
</feature>
<reference evidence="5" key="1">
    <citation type="submission" date="2020-08" db="EMBL/GenBank/DDBJ databases">
        <title>Genome public.</title>
        <authorList>
            <person name="Liu C."/>
            <person name="Sun Q."/>
        </authorList>
    </citation>
    <scope>NUCLEOTIDE SEQUENCE</scope>
    <source>
        <strain evidence="5">NSJ-52</strain>
    </source>
</reference>
<dbReference type="PANTHER" id="PTHR48081">
    <property type="entry name" value="AB HYDROLASE SUPERFAMILY PROTEIN C4A8.06C"/>
    <property type="match status" value="1"/>
</dbReference>
<dbReference type="InterPro" id="IPR029058">
    <property type="entry name" value="AB_hydrolase_fold"/>
</dbReference>
<organism evidence="5 6">
    <name type="scientific">Lawsonibacter faecis</name>
    <dbReference type="NCBI Taxonomy" id="2763052"/>
    <lineage>
        <taxon>Bacteria</taxon>
        <taxon>Bacillati</taxon>
        <taxon>Bacillota</taxon>
        <taxon>Clostridia</taxon>
        <taxon>Eubacteriales</taxon>
        <taxon>Oscillospiraceae</taxon>
        <taxon>Lawsonibacter</taxon>
    </lineage>
</organism>
<sequence>MNFMTLVLTGALLLSACAAPMEPPAQDTDSAPAVTRPADEVDVFQDESAYVTGGDQDYEDFTLDHVLHSDRHADIHYNLYVPESYDGSRPYAIFFTLPGWEGLYFQGVGMNIRAERFGFEAQKYHTDMIVVAPQLSGWGETSADETIALVEYFLSHYNIDRERVYLNGFSGGGETLSLVLAKRPELFTAALHCSSQWDGDLAPLAESRTPLYLVIGESDEYYGSQPAAQAYDALRALYTEKGLTEAEISALLVLDVKDQTYFTSRGLTNQHMGGGLFASDEEIMGWLFGHGEKEDVISLTSETATADVVARPAFEGFGQFLFPLRYNTLNTGMTLSEIDSLLPYHDHIRVETTIDVLTAMEDNAVSGARIFYDIYSDVEKAADPIKENTGLFFFRGDPDAPFAIVSAGGGFSYVGSIHESFPHALELSRRGYNAFALQYRTGGADVACEDLAAAISFVFAHAGELGVSTECYSLWGGSAGARMAAYLGSYGPAAFGGDDLPRPGAVVMQYTGHSDYTKNDPPTYVCVGEDDGIASWRTMEQRTNHLKALGIETEFHKYPDLGHGFGLGIGTSAEGWLDDALAFWQTQIETTGGTV</sequence>
<dbReference type="InterPro" id="IPR050300">
    <property type="entry name" value="GDXG_lipolytic_enzyme"/>
</dbReference>
<evidence type="ECO:0000259" key="3">
    <source>
        <dbReference type="Pfam" id="PF00326"/>
    </source>
</evidence>
<dbReference type="InterPro" id="IPR049492">
    <property type="entry name" value="BD-FAE-like_dom"/>
</dbReference>